<dbReference type="OrthoDB" id="9775255at2"/>
<keyword evidence="6 8" id="KW-0368">Histidine biosynthesis</keyword>
<feature type="domain" description="PHP" evidence="9">
    <location>
        <begin position="14"/>
        <end position="197"/>
    </location>
</feature>
<dbReference type="EMBL" id="FNPG01000008">
    <property type="protein sequence ID" value="SDY12212.1"/>
    <property type="molecule type" value="Genomic_DNA"/>
</dbReference>
<gene>
    <name evidence="10" type="ORF">SAMN02910414_00792</name>
</gene>
<reference evidence="10 11" key="1">
    <citation type="submission" date="2016-10" db="EMBL/GenBank/DDBJ databases">
        <authorList>
            <person name="de Groot N.N."/>
        </authorList>
    </citation>
    <scope>NUCLEOTIDE SEQUENCE [LARGE SCALE GENOMIC DNA]</scope>
    <source>
        <strain evidence="10 11">DSM 14045</strain>
    </source>
</reference>
<comment type="pathway">
    <text evidence="1 8">Amino-acid biosynthesis; L-histidine biosynthesis; L-histidine from 5-phospho-alpha-D-ribose 1-diphosphate: step 8/9.</text>
</comment>
<keyword evidence="4 8" id="KW-0028">Amino-acid biosynthesis</keyword>
<evidence type="ECO:0000256" key="5">
    <source>
        <dbReference type="ARBA" id="ARBA00022801"/>
    </source>
</evidence>
<comment type="similarity">
    <text evidence="2 8">Belongs to the PHP hydrolase family. HisK subfamily.</text>
</comment>
<evidence type="ECO:0000256" key="7">
    <source>
        <dbReference type="ARBA" id="ARBA00049158"/>
    </source>
</evidence>
<dbReference type="AlphaFoldDB" id="A0A1H3H9Q3"/>
<evidence type="ECO:0000256" key="3">
    <source>
        <dbReference type="ARBA" id="ARBA00013085"/>
    </source>
</evidence>
<dbReference type="InterPro" id="IPR004013">
    <property type="entry name" value="PHP_dom"/>
</dbReference>
<organism evidence="10 11">
    <name type="scientific">Lachnobacterium bovis DSM 14045</name>
    <dbReference type="NCBI Taxonomy" id="1122142"/>
    <lineage>
        <taxon>Bacteria</taxon>
        <taxon>Bacillati</taxon>
        <taxon>Bacillota</taxon>
        <taxon>Clostridia</taxon>
        <taxon>Lachnospirales</taxon>
        <taxon>Lachnospiraceae</taxon>
        <taxon>Lachnobacterium</taxon>
    </lineage>
</organism>
<dbReference type="Pfam" id="PF02811">
    <property type="entry name" value="PHP"/>
    <property type="match status" value="1"/>
</dbReference>
<name>A0A1H3H9Q3_9FIRM</name>
<dbReference type="Proteomes" id="UP000183918">
    <property type="component" value="Unassembled WGS sequence"/>
</dbReference>
<dbReference type="UniPathway" id="UPA00031">
    <property type="reaction ID" value="UER00013"/>
</dbReference>
<dbReference type="RefSeq" id="WP_083354433.1">
    <property type="nucleotide sequence ID" value="NZ_FNPG01000008.1"/>
</dbReference>
<dbReference type="PANTHER" id="PTHR21039">
    <property type="entry name" value="HISTIDINOL PHOSPHATASE-RELATED"/>
    <property type="match status" value="1"/>
</dbReference>
<dbReference type="SUPFAM" id="SSF89550">
    <property type="entry name" value="PHP domain-like"/>
    <property type="match status" value="1"/>
</dbReference>
<dbReference type="GO" id="GO:0000105">
    <property type="term" value="P:L-histidine biosynthetic process"/>
    <property type="evidence" value="ECO:0007669"/>
    <property type="project" value="UniProtKB-UniRule"/>
</dbReference>
<evidence type="ECO:0000313" key="11">
    <source>
        <dbReference type="Proteomes" id="UP000183918"/>
    </source>
</evidence>
<evidence type="ECO:0000256" key="1">
    <source>
        <dbReference type="ARBA" id="ARBA00004970"/>
    </source>
</evidence>
<evidence type="ECO:0000259" key="9">
    <source>
        <dbReference type="Pfam" id="PF02811"/>
    </source>
</evidence>
<dbReference type="CDD" id="cd12110">
    <property type="entry name" value="PHP_HisPPase_Hisj_like"/>
    <property type="match status" value="1"/>
</dbReference>
<evidence type="ECO:0000256" key="4">
    <source>
        <dbReference type="ARBA" id="ARBA00022605"/>
    </source>
</evidence>
<evidence type="ECO:0000256" key="6">
    <source>
        <dbReference type="ARBA" id="ARBA00023102"/>
    </source>
</evidence>
<evidence type="ECO:0000313" key="10">
    <source>
        <dbReference type="EMBL" id="SDY12212.1"/>
    </source>
</evidence>
<dbReference type="GO" id="GO:0005737">
    <property type="term" value="C:cytoplasm"/>
    <property type="evidence" value="ECO:0007669"/>
    <property type="project" value="TreeGrafter"/>
</dbReference>
<proteinExistence type="inferred from homology"/>
<evidence type="ECO:0000256" key="8">
    <source>
        <dbReference type="RuleBase" id="RU366003"/>
    </source>
</evidence>
<sequence>MQNKQITNYLKANLHAHTFRCQHAYGTEREYVETAIEMGIKEFGFSDHIFCPFKHGEVSTMRMKLSEVEGYVDTLNNLKREYKNDIDILIGFEAEYIRDFYEEQMKICRDYDIDYLILGQHFIGDEFHGPYSGAQTTDESILEGYVELAIEGAKTNSYTYMAHPDLIFYTGNKEIYYKHMKHLCEELKKLDMPLEFNMLGRATNRNYPNEFFWQIAGEVGNKAIIGIDAHDTTIIQNVEAYNQCMEIARKNNIEVLPKIDVKKTP</sequence>
<dbReference type="STRING" id="1122142.SAMN02910414_00792"/>
<dbReference type="InterPro" id="IPR016195">
    <property type="entry name" value="Pol/histidinol_Pase-like"/>
</dbReference>
<evidence type="ECO:0000256" key="2">
    <source>
        <dbReference type="ARBA" id="ARBA00009152"/>
    </source>
</evidence>
<dbReference type="GO" id="GO:0004401">
    <property type="term" value="F:histidinol-phosphatase activity"/>
    <property type="evidence" value="ECO:0007669"/>
    <property type="project" value="UniProtKB-UniRule"/>
</dbReference>
<dbReference type="Gene3D" id="3.20.20.140">
    <property type="entry name" value="Metal-dependent hydrolases"/>
    <property type="match status" value="1"/>
</dbReference>
<accession>A0A1H3H9Q3</accession>
<dbReference type="InterPro" id="IPR010140">
    <property type="entry name" value="Histidinol_P_phosphatase_HisJ"/>
</dbReference>
<dbReference type="PANTHER" id="PTHR21039:SF0">
    <property type="entry name" value="HISTIDINOL-PHOSPHATASE"/>
    <property type="match status" value="1"/>
</dbReference>
<keyword evidence="11" id="KW-1185">Reference proteome</keyword>
<comment type="catalytic activity">
    <reaction evidence="7 8">
        <text>L-histidinol phosphate + H2O = L-histidinol + phosphate</text>
        <dbReference type="Rhea" id="RHEA:14465"/>
        <dbReference type="ChEBI" id="CHEBI:15377"/>
        <dbReference type="ChEBI" id="CHEBI:43474"/>
        <dbReference type="ChEBI" id="CHEBI:57699"/>
        <dbReference type="ChEBI" id="CHEBI:57980"/>
        <dbReference type="EC" id="3.1.3.15"/>
    </reaction>
</comment>
<protein>
    <recommendedName>
        <fullName evidence="3 8">Histidinol-phosphatase</fullName>
        <shortName evidence="8">HolPase</shortName>
        <ecNumber evidence="3 8">3.1.3.15</ecNumber>
    </recommendedName>
</protein>
<keyword evidence="5 8" id="KW-0378">Hydrolase</keyword>
<dbReference type="EC" id="3.1.3.15" evidence="3 8"/>